<keyword evidence="16" id="KW-1185">Reference proteome</keyword>
<name>A0AAD7BGT2_9AGAR</name>
<keyword evidence="10" id="KW-0865">Zymogen</keyword>
<comment type="subcellular location">
    <subcellularLocation>
        <location evidence="3">Secreted</location>
        <location evidence="3">Extracellular space</location>
    </subcellularLocation>
</comment>
<feature type="signal peptide" evidence="13">
    <location>
        <begin position="1"/>
        <end position="18"/>
    </location>
</feature>
<dbReference type="PANTHER" id="PTHR14218">
    <property type="entry name" value="PROTEASE S8 TRIPEPTIDYL PEPTIDASE I CLN2"/>
    <property type="match status" value="1"/>
</dbReference>
<dbReference type="GO" id="GO:0004252">
    <property type="term" value="F:serine-type endopeptidase activity"/>
    <property type="evidence" value="ECO:0007669"/>
    <property type="project" value="UniProtKB-UniRule"/>
</dbReference>
<dbReference type="InterPro" id="IPR030400">
    <property type="entry name" value="Sedolisin_dom"/>
</dbReference>
<feature type="domain" description="Peptidase S53" evidence="14">
    <location>
        <begin position="205"/>
        <end position="567"/>
    </location>
</feature>
<feature type="chain" id="PRO_5042210897" description="tripeptidyl-peptidase II" evidence="13">
    <location>
        <begin position="19"/>
        <end position="568"/>
    </location>
</feature>
<proteinExistence type="predicted"/>
<dbReference type="EMBL" id="JARKIF010000017">
    <property type="protein sequence ID" value="KAJ7620287.1"/>
    <property type="molecule type" value="Genomic_DNA"/>
</dbReference>
<feature type="binding site" evidence="11">
    <location>
        <position position="522"/>
    </location>
    <ligand>
        <name>Ca(2+)</name>
        <dbReference type="ChEBI" id="CHEBI:29108"/>
    </ligand>
</feature>
<evidence type="ECO:0000256" key="3">
    <source>
        <dbReference type="ARBA" id="ARBA00004239"/>
    </source>
</evidence>
<dbReference type="GO" id="GO:0046872">
    <property type="term" value="F:metal ion binding"/>
    <property type="evidence" value="ECO:0007669"/>
    <property type="project" value="UniProtKB-UniRule"/>
</dbReference>
<dbReference type="Pfam" id="PF09286">
    <property type="entry name" value="Pro-kuma_activ"/>
    <property type="match status" value="1"/>
</dbReference>
<evidence type="ECO:0000256" key="11">
    <source>
        <dbReference type="PROSITE-ProRule" id="PRU01032"/>
    </source>
</evidence>
<feature type="region of interest" description="Disordered" evidence="12">
    <location>
        <begin position="172"/>
        <end position="199"/>
    </location>
</feature>
<sequence length="568" mass="60009">MAPFLFLHLLTLVALVSARSLIVHDSRPDAPEGYVHHGAAPEDQQLTLRFALAGKNTSGLHDTLKAISTPGSASFRRWLSADEVKSFVEPSSATLAAFHSFASANGISASSASPHGDWVSITVPVSKANALFQAQYQTYSHPSLAKPVTRTLSISLPVELAGHVDAIFPSTSFSNPRTPHAAPSELGTKGKPSFTSCDSSDPHGVMTPNCLQALYGIPLTPASRQDNRILVTGYGARSPSRESLAEFLTEYRPDISNKTGFNLIRLGNGTFTSTGLFDITTFETDIDIQHTVGIATGVPVEFLSVGKDNADAFLDTITFVEGLQDPPSVMTSSYGFDESSLGATIATKMCNGYAGLAARGITVLFSSGDGGVRGTHDSGTRCTSNVFVPAFPSSCPWVTTVGGTLGIRPEKAMNLTSGGFSNIFPRPAYQDTAVESFLATVPNAFPAVFNKTGRGYPDVALQANKLAQFSQGSHGTAYGTSLSTPIFASMIALINDRLLAAGEQRLGFLNPWIYQHADAFTDITAGTNPGFVCPASSLAFEARAGWDPLTGVGSPVFSKLLNAAFARY</sequence>
<comment type="function">
    <text evidence="2">Secreted tripeptidyl-peptidase which degrades proteins at acidic pHs and is involved in virulence.</text>
</comment>
<evidence type="ECO:0000256" key="4">
    <source>
        <dbReference type="ARBA" id="ARBA00012462"/>
    </source>
</evidence>
<feature type="active site" description="Charge relay system" evidence="11">
    <location>
        <position position="283"/>
    </location>
</feature>
<feature type="binding site" evidence="11">
    <location>
        <position position="523"/>
    </location>
    <ligand>
        <name>Ca(2+)</name>
        <dbReference type="ChEBI" id="CHEBI:29108"/>
    </ligand>
</feature>
<dbReference type="PROSITE" id="PS51695">
    <property type="entry name" value="SEDOLISIN"/>
    <property type="match status" value="1"/>
</dbReference>
<accession>A0AAD7BGT2</accession>
<dbReference type="InterPro" id="IPR000209">
    <property type="entry name" value="Peptidase_S8/S53_dom"/>
</dbReference>
<dbReference type="CDD" id="cd04056">
    <property type="entry name" value="Peptidases_S53"/>
    <property type="match status" value="1"/>
</dbReference>
<keyword evidence="5 11" id="KW-0645">Protease</keyword>
<evidence type="ECO:0000256" key="12">
    <source>
        <dbReference type="SAM" id="MobiDB-lite"/>
    </source>
</evidence>
<evidence type="ECO:0000256" key="7">
    <source>
        <dbReference type="ARBA" id="ARBA00022801"/>
    </source>
</evidence>
<evidence type="ECO:0000256" key="13">
    <source>
        <dbReference type="SAM" id="SignalP"/>
    </source>
</evidence>
<evidence type="ECO:0000259" key="14">
    <source>
        <dbReference type="PROSITE" id="PS51695"/>
    </source>
</evidence>
<dbReference type="InterPro" id="IPR015366">
    <property type="entry name" value="S53_propep"/>
</dbReference>
<evidence type="ECO:0000256" key="9">
    <source>
        <dbReference type="ARBA" id="ARBA00022837"/>
    </source>
</evidence>
<protein>
    <recommendedName>
        <fullName evidence="4">tripeptidyl-peptidase II</fullName>
        <ecNumber evidence="4">3.4.14.10</ecNumber>
    </recommendedName>
</protein>
<comment type="caution">
    <text evidence="15">The sequence shown here is derived from an EMBL/GenBank/DDBJ whole genome shotgun (WGS) entry which is preliminary data.</text>
</comment>
<dbReference type="CDD" id="cd11377">
    <property type="entry name" value="Pro-peptidase_S53"/>
    <property type="match status" value="1"/>
</dbReference>
<evidence type="ECO:0000256" key="2">
    <source>
        <dbReference type="ARBA" id="ARBA00002451"/>
    </source>
</evidence>
<dbReference type="PANTHER" id="PTHR14218:SF10">
    <property type="entry name" value="PEPTIDASE S53 DOMAIN-CONTAINING PROTEIN"/>
    <property type="match status" value="1"/>
</dbReference>
<evidence type="ECO:0000256" key="6">
    <source>
        <dbReference type="ARBA" id="ARBA00022723"/>
    </source>
</evidence>
<keyword evidence="7 11" id="KW-0378">Hydrolase</keyword>
<evidence type="ECO:0000256" key="10">
    <source>
        <dbReference type="ARBA" id="ARBA00023145"/>
    </source>
</evidence>
<keyword evidence="9 11" id="KW-0106">Calcium</keyword>
<evidence type="ECO:0000256" key="5">
    <source>
        <dbReference type="ARBA" id="ARBA00022670"/>
    </source>
</evidence>
<dbReference type="Gene3D" id="3.40.50.200">
    <property type="entry name" value="Peptidase S8/S53 domain"/>
    <property type="match status" value="1"/>
</dbReference>
<dbReference type="GO" id="GO:0006508">
    <property type="term" value="P:proteolysis"/>
    <property type="evidence" value="ECO:0007669"/>
    <property type="project" value="UniProtKB-KW"/>
</dbReference>
<dbReference type="InterPro" id="IPR050819">
    <property type="entry name" value="Tripeptidyl-peptidase_I"/>
</dbReference>
<dbReference type="GO" id="GO:0005576">
    <property type="term" value="C:extracellular region"/>
    <property type="evidence" value="ECO:0007669"/>
    <property type="project" value="UniProtKB-SubCell"/>
</dbReference>
<dbReference type="GO" id="GO:0008240">
    <property type="term" value="F:tripeptidyl-peptidase activity"/>
    <property type="evidence" value="ECO:0007669"/>
    <property type="project" value="UniProtKB-EC"/>
</dbReference>
<dbReference type="Pfam" id="PF00082">
    <property type="entry name" value="Peptidase_S8"/>
    <property type="match status" value="1"/>
</dbReference>
<dbReference type="SUPFAM" id="SSF52743">
    <property type="entry name" value="Subtilisin-like"/>
    <property type="match status" value="1"/>
</dbReference>
<organism evidence="15 16">
    <name type="scientific">Roridomyces roridus</name>
    <dbReference type="NCBI Taxonomy" id="1738132"/>
    <lineage>
        <taxon>Eukaryota</taxon>
        <taxon>Fungi</taxon>
        <taxon>Dikarya</taxon>
        <taxon>Basidiomycota</taxon>
        <taxon>Agaricomycotina</taxon>
        <taxon>Agaricomycetes</taxon>
        <taxon>Agaricomycetidae</taxon>
        <taxon>Agaricales</taxon>
        <taxon>Marasmiineae</taxon>
        <taxon>Mycenaceae</taxon>
        <taxon>Roridomyces</taxon>
    </lineage>
</organism>
<gene>
    <name evidence="15" type="ORF">FB45DRAFT_754513</name>
</gene>
<dbReference type="SMART" id="SM00944">
    <property type="entry name" value="Pro-kuma_activ"/>
    <property type="match status" value="1"/>
</dbReference>
<dbReference type="SUPFAM" id="SSF54897">
    <property type="entry name" value="Protease propeptides/inhibitors"/>
    <property type="match status" value="1"/>
</dbReference>
<reference evidence="15" key="1">
    <citation type="submission" date="2023-03" db="EMBL/GenBank/DDBJ databases">
        <title>Massive genome expansion in bonnet fungi (Mycena s.s.) driven by repeated elements and novel gene families across ecological guilds.</title>
        <authorList>
            <consortium name="Lawrence Berkeley National Laboratory"/>
            <person name="Harder C.B."/>
            <person name="Miyauchi S."/>
            <person name="Viragh M."/>
            <person name="Kuo A."/>
            <person name="Thoen E."/>
            <person name="Andreopoulos B."/>
            <person name="Lu D."/>
            <person name="Skrede I."/>
            <person name="Drula E."/>
            <person name="Henrissat B."/>
            <person name="Morin E."/>
            <person name="Kohler A."/>
            <person name="Barry K."/>
            <person name="LaButti K."/>
            <person name="Morin E."/>
            <person name="Salamov A."/>
            <person name="Lipzen A."/>
            <person name="Mereny Z."/>
            <person name="Hegedus B."/>
            <person name="Baldrian P."/>
            <person name="Stursova M."/>
            <person name="Weitz H."/>
            <person name="Taylor A."/>
            <person name="Grigoriev I.V."/>
            <person name="Nagy L.G."/>
            <person name="Martin F."/>
            <person name="Kauserud H."/>
        </authorList>
    </citation>
    <scope>NUCLEOTIDE SEQUENCE</scope>
    <source>
        <strain evidence="15">9284</strain>
    </source>
</reference>
<feature type="active site" description="Charge relay system" evidence="11">
    <location>
        <position position="481"/>
    </location>
</feature>
<dbReference type="Proteomes" id="UP001221142">
    <property type="component" value="Unassembled WGS sequence"/>
</dbReference>
<dbReference type="EC" id="3.4.14.10" evidence="4"/>
<evidence type="ECO:0000256" key="8">
    <source>
        <dbReference type="ARBA" id="ARBA00022825"/>
    </source>
</evidence>
<feature type="active site" description="Charge relay system" evidence="11">
    <location>
        <position position="287"/>
    </location>
</feature>
<comment type="cofactor">
    <cofactor evidence="11">
        <name>Ca(2+)</name>
        <dbReference type="ChEBI" id="CHEBI:29108"/>
    </cofactor>
    <text evidence="11">Binds 1 Ca(2+) ion per subunit.</text>
</comment>
<feature type="binding site" evidence="11">
    <location>
        <position position="547"/>
    </location>
    <ligand>
        <name>Ca(2+)</name>
        <dbReference type="ChEBI" id="CHEBI:29108"/>
    </ligand>
</feature>
<evidence type="ECO:0000313" key="16">
    <source>
        <dbReference type="Proteomes" id="UP001221142"/>
    </source>
</evidence>
<dbReference type="InterPro" id="IPR036852">
    <property type="entry name" value="Peptidase_S8/S53_dom_sf"/>
</dbReference>
<dbReference type="AlphaFoldDB" id="A0AAD7BGT2"/>
<keyword evidence="8 11" id="KW-0720">Serine protease</keyword>
<keyword evidence="6 11" id="KW-0479">Metal-binding</keyword>
<keyword evidence="13" id="KW-0732">Signal</keyword>
<comment type="catalytic activity">
    <reaction evidence="1">
        <text>Release of an N-terminal tripeptide from a polypeptide.</text>
        <dbReference type="EC" id="3.4.14.10"/>
    </reaction>
</comment>
<evidence type="ECO:0000256" key="1">
    <source>
        <dbReference type="ARBA" id="ARBA00001910"/>
    </source>
</evidence>
<evidence type="ECO:0000313" key="15">
    <source>
        <dbReference type="EMBL" id="KAJ7620287.1"/>
    </source>
</evidence>
<feature type="binding site" evidence="11">
    <location>
        <position position="545"/>
    </location>
    <ligand>
        <name>Ca(2+)</name>
        <dbReference type="ChEBI" id="CHEBI:29108"/>
    </ligand>
</feature>